<keyword evidence="2" id="KW-1185">Reference proteome</keyword>
<proteinExistence type="predicted"/>
<dbReference type="EMBL" id="BLIY01000030">
    <property type="protein sequence ID" value="GFE55987.1"/>
    <property type="molecule type" value="Genomic_DNA"/>
</dbReference>
<accession>A0A9W5WWH0</accession>
<dbReference type="InterPro" id="IPR024751">
    <property type="entry name" value="VESA1"/>
</dbReference>
<protein>
    <submittedName>
        <fullName evidence="1">Variant erythrocyte surface antigen beta subunit, putative</fullName>
    </submittedName>
</protein>
<name>A0A9W5WWH0_BABOV</name>
<dbReference type="Proteomes" id="UP001057455">
    <property type="component" value="Unassembled WGS sequence"/>
</dbReference>
<dbReference type="Pfam" id="PF12785">
    <property type="entry name" value="VESA1_N"/>
    <property type="match status" value="1"/>
</dbReference>
<sequence length="963" mass="105986">MSEGSVTIRDSLLNSPTNLKEAIDWILRVTNKDGQGNGEEASSDGLSHCLCPLSQAVVTVLRDVRVKEYIGHGSRNRNSNRSATEDSSDEELALVQDILSSIETIGGVRTTRNLIQDVASKLAEFIGWDTSSGNNGTPQLTGKGIGCNGKGTGGTKCSHTNCFGYQSSYGGMANLSMLLGGDDTGTTGTGNDWTILAKIFLGTIPFIFSGLSYMYWACNADGSAGREGFKNSDTVNNESQVICHYLKRMGFETTNGLKKDMKVQELKDAIKASGILTEGESKLSDSFAEYLEAVRSKVRESVKENGAKAPLLKLNILCTGYFRALNQPYRVHRRNHRLPRTIREILYWLSCVQYCPVFRVLVQKMQELCQRVGNGEGITFYSKNKKCEITPANSVSYFLSAALVAPMVLLSIQDTIQSLVPEVVVQQAEASEGSVDQSAASLTTEALTEEQKYHQRINEILKAGDNKVFIHDLYANSLFEFRFPMSETESYYLLQDCLVALYYQLYFLKQQCNFHRIDTAGGKTPDGFDWTRCRYGDKVNCNNISGWKCSENKGKNEVQKQCGKDDKHPSPLQAFLTDCLPGFSCEKVKAYMDEQCKGQQDNISKHYSKCYPEFLEHRQHAGNGQYCPIPMGFSGSFKKKSTCQPRQPQQTPVGMSGLGINGIVMYYANDDLTDSCLYQLTRCICSLTRRVPRSTGTLFGFFHGLGHVLFHRKGTNGDKDVVKNALDDELQLATFGLQGSVTLMEALMEWKTKTGSHSKPGDCCSLDSLSSCSGGSNQVASASSSCGAYLHPLTGSLYNSVATQYCDTYLSWILYLSGRLQDGLKALRDAFLGISCKKSGCKKANKDGVIQAGQQCECTSKGCKKGNHGDSNKLCCCWSVVHCAGVYSVFYRFGFSYVSPFGLSGRVEKSDKYTSPSKRTCSDFYKQLETVINGTLFTKTTVHTDDLLLLVNSAGVSTVVNDL</sequence>
<evidence type="ECO:0000313" key="1">
    <source>
        <dbReference type="EMBL" id="GFE55987.1"/>
    </source>
</evidence>
<dbReference type="AlphaFoldDB" id="A0A9W5WWH0"/>
<comment type="caution">
    <text evidence="1">The sequence shown here is derived from an EMBL/GenBank/DDBJ whole genome shotgun (WGS) entry which is preliminary data.</text>
</comment>
<gene>
    <name evidence="1" type="ORF">BaOVIS_033520</name>
</gene>
<evidence type="ECO:0000313" key="2">
    <source>
        <dbReference type="Proteomes" id="UP001057455"/>
    </source>
</evidence>
<organism evidence="1 2">
    <name type="scientific">Babesia ovis</name>
    <dbReference type="NCBI Taxonomy" id="5869"/>
    <lineage>
        <taxon>Eukaryota</taxon>
        <taxon>Sar</taxon>
        <taxon>Alveolata</taxon>
        <taxon>Apicomplexa</taxon>
        <taxon>Aconoidasida</taxon>
        <taxon>Piroplasmida</taxon>
        <taxon>Babesiidae</taxon>
        <taxon>Babesia</taxon>
    </lineage>
</organism>
<reference evidence="1" key="1">
    <citation type="submission" date="2019-12" db="EMBL/GenBank/DDBJ databases">
        <title>Genome sequence of Babesia ovis.</title>
        <authorList>
            <person name="Yamagishi J."/>
            <person name="Sevinc F."/>
            <person name="Xuan X."/>
        </authorList>
    </citation>
    <scope>NUCLEOTIDE SEQUENCE</scope>
    <source>
        <strain evidence="1">Selcuk</strain>
    </source>
</reference>